<proteinExistence type="predicted"/>
<dbReference type="SUPFAM" id="SSF52949">
    <property type="entry name" value="Macro domain-like"/>
    <property type="match status" value="1"/>
</dbReference>
<dbReference type="PANTHER" id="PTHR12521">
    <property type="entry name" value="PROTEIN C6ORF130"/>
    <property type="match status" value="1"/>
</dbReference>
<protein>
    <recommendedName>
        <fullName evidence="1">Macro domain-containing protein</fullName>
    </recommendedName>
</protein>
<dbReference type="EMBL" id="KC139520">
    <property type="protein sequence ID" value="AGF88334.1"/>
    <property type="molecule type" value="Genomic_DNA"/>
</dbReference>
<dbReference type="InterPro" id="IPR043472">
    <property type="entry name" value="Macro_dom-like"/>
</dbReference>
<evidence type="ECO:0000259" key="1">
    <source>
        <dbReference type="PROSITE" id="PS51154"/>
    </source>
</evidence>
<dbReference type="KEGG" id="vg:16254515"/>
<evidence type="ECO:0000313" key="2">
    <source>
        <dbReference type="EMBL" id="AGF88334.1"/>
    </source>
</evidence>
<dbReference type="RefSeq" id="YP_008240152.1">
    <property type="nucleotide sequence ID" value="NC_021782.1"/>
</dbReference>
<dbReference type="Gene3D" id="3.40.220.10">
    <property type="entry name" value="Leucine Aminopeptidase, subunit E, domain 1"/>
    <property type="match status" value="1"/>
</dbReference>
<dbReference type="InterPro" id="IPR050892">
    <property type="entry name" value="ADP-ribose_metab_enzymes"/>
</dbReference>
<keyword evidence="3" id="KW-1185">Reference proteome</keyword>
<accession>S4TNS7</accession>
<evidence type="ECO:0000313" key="3">
    <source>
        <dbReference type="Proteomes" id="UP000014996"/>
    </source>
</evidence>
<dbReference type="GeneID" id="16254515"/>
<reference evidence="2 3" key="1">
    <citation type="journal article" date="2013" name="BMC Genomics">
        <title>Genomic characterization provides new insight into Salmonella phage diversity.</title>
        <authorList>
            <person name="Moreno Switt A.I."/>
            <person name="Orsi R.H."/>
            <person name="den Bakker H.C."/>
            <person name="Vongkamjan K."/>
            <person name="Altier C."/>
            <person name="Wiedmann M."/>
        </authorList>
    </citation>
    <scope>NUCLEOTIDE SEQUENCE [LARGE SCALE GENOMIC DNA]</scope>
</reference>
<sequence>MLEARGNMLEMECDALCITTNGFVKSNGASVMGAGIAKQMRVTILGLDKILGQKIAREGNNVHFLLNYNNIGIVSFPVKPITEISNGENFVKHKFFPIGTTVPGWACKANIDLIVRSCQQLVALANQYGWQRVLLPRPGCGAGELNWGHVKKVIEPLLDDRFIVCTY</sequence>
<dbReference type="OrthoDB" id="12105at10239"/>
<name>S4TNS7_9CAUD</name>
<dbReference type="PROSITE" id="PS51154">
    <property type="entry name" value="MACRO"/>
    <property type="match status" value="1"/>
</dbReference>
<feature type="domain" description="Macro" evidence="1">
    <location>
        <begin position="1"/>
        <end position="167"/>
    </location>
</feature>
<dbReference type="GO" id="GO:0140291">
    <property type="term" value="P:peptidyl-glutamate ADP-deribosylation"/>
    <property type="evidence" value="ECO:0007669"/>
    <property type="project" value="TreeGrafter"/>
</dbReference>
<dbReference type="InterPro" id="IPR002589">
    <property type="entry name" value="Macro_dom"/>
</dbReference>
<gene>
    <name evidence="2" type="ORF">SP076_00015</name>
</gene>
<dbReference type="Proteomes" id="UP000014996">
    <property type="component" value="Segment"/>
</dbReference>
<organism evidence="2 3">
    <name type="scientific">Salmonella phage FSL SP-076</name>
    <dbReference type="NCBI Taxonomy" id="1173762"/>
    <lineage>
        <taxon>Viruses</taxon>
        <taxon>Duplodnaviria</taxon>
        <taxon>Heunggongvirae</taxon>
        <taxon>Uroviricota</taxon>
        <taxon>Caudoviricetes</taxon>
        <taxon>Schitoviridae</taxon>
        <taxon>Humphriesvirinae</taxon>
        <taxon>Ithacavirus</taxon>
        <taxon>Ithacavirus SP076</taxon>
    </lineage>
</organism>
<dbReference type="PANTHER" id="PTHR12521:SF0">
    <property type="entry name" value="ADP-RIBOSE GLYCOHYDROLASE OARD1"/>
    <property type="match status" value="1"/>
</dbReference>